<dbReference type="AlphaFoldDB" id="A0A5J9UQU3"/>
<accession>A0A5J9UQU3</accession>
<organism evidence="1 2">
    <name type="scientific">Eragrostis curvula</name>
    <name type="common">weeping love grass</name>
    <dbReference type="NCBI Taxonomy" id="38414"/>
    <lineage>
        <taxon>Eukaryota</taxon>
        <taxon>Viridiplantae</taxon>
        <taxon>Streptophyta</taxon>
        <taxon>Embryophyta</taxon>
        <taxon>Tracheophyta</taxon>
        <taxon>Spermatophyta</taxon>
        <taxon>Magnoliopsida</taxon>
        <taxon>Liliopsida</taxon>
        <taxon>Poales</taxon>
        <taxon>Poaceae</taxon>
        <taxon>PACMAD clade</taxon>
        <taxon>Chloridoideae</taxon>
        <taxon>Eragrostideae</taxon>
        <taxon>Eragrostidinae</taxon>
        <taxon>Eragrostis</taxon>
    </lineage>
</organism>
<sequence length="158" mass="17821">MPMSYGRHALIGSRDRSFLPAAVGVRSSCVIREKNSESHRERPGLFTSRSSRRCLCFPPMACGCACGEPIGEEEDLDWRTIAGPRGGIRPWPRRDAAVDSTSARRLTRRRVSWRWKKAFGKMTRCTARDFRGFWSCCGCIPSTCSEDLWPPTVKGHVL</sequence>
<comment type="caution">
    <text evidence="1">The sequence shown here is derived from an EMBL/GenBank/DDBJ whole genome shotgun (WGS) entry which is preliminary data.</text>
</comment>
<dbReference type="Gramene" id="TVU26229">
    <property type="protein sequence ID" value="TVU26229"/>
    <property type="gene ID" value="EJB05_28766"/>
</dbReference>
<evidence type="ECO:0000313" key="1">
    <source>
        <dbReference type="EMBL" id="TVU26229.1"/>
    </source>
</evidence>
<protein>
    <submittedName>
        <fullName evidence="1">Uncharacterized protein</fullName>
    </submittedName>
</protein>
<gene>
    <name evidence="1" type="ORF">EJB05_28766</name>
</gene>
<reference evidence="1 2" key="1">
    <citation type="journal article" date="2019" name="Sci. Rep.">
        <title>A high-quality genome of Eragrostis curvula grass provides insights into Poaceae evolution and supports new strategies to enhance forage quality.</title>
        <authorList>
            <person name="Carballo J."/>
            <person name="Santos B.A.C.M."/>
            <person name="Zappacosta D."/>
            <person name="Garbus I."/>
            <person name="Selva J.P."/>
            <person name="Gallo C.A."/>
            <person name="Diaz A."/>
            <person name="Albertini E."/>
            <person name="Caccamo M."/>
            <person name="Echenique V."/>
        </authorList>
    </citation>
    <scope>NUCLEOTIDE SEQUENCE [LARGE SCALE GENOMIC DNA]</scope>
    <source>
        <strain evidence="2">cv. Victoria</strain>
        <tissue evidence="1">Leaf</tissue>
    </source>
</reference>
<dbReference type="Proteomes" id="UP000324897">
    <property type="component" value="Chromosome 2"/>
</dbReference>
<proteinExistence type="predicted"/>
<evidence type="ECO:0000313" key="2">
    <source>
        <dbReference type="Proteomes" id="UP000324897"/>
    </source>
</evidence>
<name>A0A5J9UQU3_9POAL</name>
<dbReference type="EMBL" id="RWGY01000013">
    <property type="protein sequence ID" value="TVU26229.1"/>
    <property type="molecule type" value="Genomic_DNA"/>
</dbReference>
<keyword evidence="2" id="KW-1185">Reference proteome</keyword>